<organism evidence="1 2">
    <name type="scientific">Zizania palustris</name>
    <name type="common">Northern wild rice</name>
    <dbReference type="NCBI Taxonomy" id="103762"/>
    <lineage>
        <taxon>Eukaryota</taxon>
        <taxon>Viridiplantae</taxon>
        <taxon>Streptophyta</taxon>
        <taxon>Embryophyta</taxon>
        <taxon>Tracheophyta</taxon>
        <taxon>Spermatophyta</taxon>
        <taxon>Magnoliopsida</taxon>
        <taxon>Liliopsida</taxon>
        <taxon>Poales</taxon>
        <taxon>Poaceae</taxon>
        <taxon>BOP clade</taxon>
        <taxon>Oryzoideae</taxon>
        <taxon>Oryzeae</taxon>
        <taxon>Zizaniinae</taxon>
        <taxon>Zizania</taxon>
    </lineage>
</organism>
<keyword evidence="2" id="KW-1185">Reference proteome</keyword>
<dbReference type="Proteomes" id="UP000729402">
    <property type="component" value="Unassembled WGS sequence"/>
</dbReference>
<comment type="caution">
    <text evidence="1">The sequence shown here is derived from an EMBL/GenBank/DDBJ whole genome shotgun (WGS) entry which is preliminary data.</text>
</comment>
<dbReference type="EMBL" id="JAAALK010001092">
    <property type="protein sequence ID" value="KAG8043237.1"/>
    <property type="molecule type" value="Genomic_DNA"/>
</dbReference>
<evidence type="ECO:0000313" key="1">
    <source>
        <dbReference type="EMBL" id="KAG8043237.1"/>
    </source>
</evidence>
<reference evidence="1" key="2">
    <citation type="submission" date="2021-02" db="EMBL/GenBank/DDBJ databases">
        <authorList>
            <person name="Kimball J.A."/>
            <person name="Haas M.W."/>
            <person name="Macchietto M."/>
            <person name="Kono T."/>
            <person name="Duquette J."/>
            <person name="Shao M."/>
        </authorList>
    </citation>
    <scope>NUCLEOTIDE SEQUENCE</scope>
    <source>
        <tissue evidence="1">Fresh leaf tissue</tissue>
    </source>
</reference>
<reference evidence="1" key="1">
    <citation type="journal article" date="2021" name="bioRxiv">
        <title>Whole Genome Assembly and Annotation of Northern Wild Rice, Zizania palustris L., Supports a Whole Genome Duplication in the Zizania Genus.</title>
        <authorList>
            <person name="Haas M."/>
            <person name="Kono T."/>
            <person name="Macchietto M."/>
            <person name="Millas R."/>
            <person name="McGilp L."/>
            <person name="Shao M."/>
            <person name="Duquette J."/>
            <person name="Hirsch C.N."/>
            <person name="Kimball J."/>
        </authorList>
    </citation>
    <scope>NUCLEOTIDE SEQUENCE</scope>
    <source>
        <tissue evidence="1">Fresh leaf tissue</tissue>
    </source>
</reference>
<proteinExistence type="predicted"/>
<protein>
    <submittedName>
        <fullName evidence="1">Uncharacterized protein</fullName>
    </submittedName>
</protein>
<dbReference type="AlphaFoldDB" id="A0A8J5RB90"/>
<gene>
    <name evidence="1" type="ORF">GUJ93_ZPchr0111g33295</name>
</gene>
<accession>A0A8J5RB90</accession>
<evidence type="ECO:0000313" key="2">
    <source>
        <dbReference type="Proteomes" id="UP000729402"/>
    </source>
</evidence>
<sequence length="243" mass="27142">MVGRRARATLETTAIMPWLPAAHRWPIEIAPLLFRLHSGEDLEKETASTHLEEKSLARIFGGAVIGYRCSVSFAVKPVLYRSRTFYRQVKDKVRHGHHPFRRRLILSLISRTKPLTSLYHLTHSKLVVGVAPLPAAPSSISSSKNYRRRKGRREVRARAMASMYVATLPSLAAAPAARKRSGGATWVEGMSAYSGLKGINSCSIRRVLCDSATFRIRNHNTDIVHIIIRIESSTLPQGGKMQH</sequence>
<name>A0A8J5RB90_ZIZPA</name>